<dbReference type="AlphaFoldDB" id="A0A2T7UQJ4"/>
<keyword evidence="2" id="KW-1185">Reference proteome</keyword>
<accession>A0A2T7UQJ4</accession>
<dbReference type="SUPFAM" id="SSF55298">
    <property type="entry name" value="YjgF-like"/>
    <property type="match status" value="1"/>
</dbReference>
<reference evidence="1 2" key="1">
    <citation type="journal article" date="2011" name="Syst. Appl. Microbiol.">
        <title>Defluviimonas denitrificans gen. nov., sp. nov., and Pararhodobacter aggregans gen. nov., sp. nov., non-phototrophic Rhodobacteraceae from the biofilter of a marine aquaculture.</title>
        <authorList>
            <person name="Foesel B.U."/>
            <person name="Drake H.L."/>
            <person name="Schramm A."/>
        </authorList>
    </citation>
    <scope>NUCLEOTIDE SEQUENCE [LARGE SCALE GENOMIC DNA]</scope>
    <source>
        <strain evidence="1 2">D1-19</strain>
    </source>
</reference>
<dbReference type="Gene3D" id="3.30.1330.40">
    <property type="entry name" value="RutC-like"/>
    <property type="match status" value="1"/>
</dbReference>
<protein>
    <recommendedName>
        <fullName evidence="3">RidA family protein</fullName>
    </recommendedName>
</protein>
<dbReference type="PANTHER" id="PTHR43857:SF1">
    <property type="entry name" value="YJGH FAMILY PROTEIN"/>
    <property type="match status" value="1"/>
</dbReference>
<name>A0A2T7UQJ4_9RHOB</name>
<evidence type="ECO:0008006" key="3">
    <source>
        <dbReference type="Google" id="ProtNLM"/>
    </source>
</evidence>
<dbReference type="PANTHER" id="PTHR43857">
    <property type="entry name" value="BLR7761 PROTEIN"/>
    <property type="match status" value="1"/>
</dbReference>
<gene>
    <name evidence="1" type="ORF">DDE23_14845</name>
</gene>
<organism evidence="1 2">
    <name type="scientific">Pararhodobacter aggregans</name>
    <dbReference type="NCBI Taxonomy" id="404875"/>
    <lineage>
        <taxon>Bacteria</taxon>
        <taxon>Pseudomonadati</taxon>
        <taxon>Pseudomonadota</taxon>
        <taxon>Alphaproteobacteria</taxon>
        <taxon>Rhodobacterales</taxon>
        <taxon>Paracoccaceae</taxon>
        <taxon>Pararhodobacter</taxon>
    </lineage>
</organism>
<dbReference type="InterPro" id="IPR035959">
    <property type="entry name" value="RutC-like_sf"/>
</dbReference>
<dbReference type="EMBL" id="QDDR01000007">
    <property type="protein sequence ID" value="PVE46947.1"/>
    <property type="molecule type" value="Genomic_DNA"/>
</dbReference>
<evidence type="ECO:0000313" key="1">
    <source>
        <dbReference type="EMBL" id="PVE46947.1"/>
    </source>
</evidence>
<sequence length="124" mass="12907">MKDRIFSGSPAEDFAGFAKAVIDGPVIHVSGSLGPDADGTFPDSVEAQLENALASVAKALGQAEASLADVKTVRVYITEPGFAKGVAMVLKKHFDAVRPTNTLLVCQLPAPGAKVEIEVSASRR</sequence>
<dbReference type="RefSeq" id="WP_107752519.1">
    <property type="nucleotide sequence ID" value="NZ_QBKF01000007.1"/>
</dbReference>
<proteinExistence type="predicted"/>
<evidence type="ECO:0000313" key="2">
    <source>
        <dbReference type="Proteomes" id="UP000244810"/>
    </source>
</evidence>
<dbReference type="Pfam" id="PF01042">
    <property type="entry name" value="Ribonuc_L-PSP"/>
    <property type="match status" value="1"/>
</dbReference>
<dbReference type="OrthoDB" id="9799840at2"/>
<dbReference type="Proteomes" id="UP000244810">
    <property type="component" value="Unassembled WGS sequence"/>
</dbReference>
<comment type="caution">
    <text evidence="1">The sequence shown here is derived from an EMBL/GenBank/DDBJ whole genome shotgun (WGS) entry which is preliminary data.</text>
</comment>
<dbReference type="InterPro" id="IPR006175">
    <property type="entry name" value="YjgF/YER057c/UK114"/>
</dbReference>